<keyword evidence="3" id="KW-0399">Innate immunity</keyword>
<dbReference type="CDD" id="cd08330">
    <property type="entry name" value="CARD_ASC_NALP1"/>
    <property type="match status" value="1"/>
</dbReference>
<evidence type="ECO:0000313" key="7">
    <source>
        <dbReference type="Ensembl" id="ENSSAUP00010057851.1"/>
    </source>
</evidence>
<dbReference type="AlphaFoldDB" id="A0A671Y404"/>
<dbReference type="GO" id="GO:0042981">
    <property type="term" value="P:regulation of apoptotic process"/>
    <property type="evidence" value="ECO:0007669"/>
    <property type="project" value="InterPro"/>
</dbReference>
<dbReference type="Pfam" id="PF00619">
    <property type="entry name" value="CARD"/>
    <property type="match status" value="1"/>
</dbReference>
<evidence type="ECO:0000313" key="8">
    <source>
        <dbReference type="Proteomes" id="UP000472265"/>
    </source>
</evidence>
<dbReference type="PANTHER" id="PTHR46985">
    <property type="entry name" value="NACHT, LRR AND PYD DOMAINS-CONTAINING PROTEIN 1"/>
    <property type="match status" value="1"/>
</dbReference>
<reference evidence="7" key="1">
    <citation type="submission" date="2021-04" db="EMBL/GenBank/DDBJ databases">
        <authorList>
            <consortium name="Wellcome Sanger Institute Data Sharing"/>
        </authorList>
    </citation>
    <scope>NUCLEOTIDE SEQUENCE [LARGE SCALE GENOMIC DNA]</scope>
</reference>
<evidence type="ECO:0000256" key="1">
    <source>
        <dbReference type="ARBA" id="ARBA00004514"/>
    </source>
</evidence>
<evidence type="ECO:0000259" key="6">
    <source>
        <dbReference type="PROSITE" id="PS50209"/>
    </source>
</evidence>
<dbReference type="Ensembl" id="ENSSAUT00010060736.1">
    <property type="protein sequence ID" value="ENSSAUP00010057851.1"/>
    <property type="gene ID" value="ENSSAUG00010023643.1"/>
</dbReference>
<dbReference type="InterPro" id="IPR033516">
    <property type="entry name" value="CARD8/ASC/NALP1_CARD"/>
</dbReference>
<reference evidence="7" key="2">
    <citation type="submission" date="2025-08" db="UniProtKB">
        <authorList>
            <consortium name="Ensembl"/>
        </authorList>
    </citation>
    <scope>IDENTIFICATION</scope>
</reference>
<dbReference type="GO" id="GO:0006954">
    <property type="term" value="P:inflammatory response"/>
    <property type="evidence" value="ECO:0007669"/>
    <property type="project" value="UniProtKB-KW"/>
</dbReference>
<dbReference type="SUPFAM" id="SSF47986">
    <property type="entry name" value="DEATH domain"/>
    <property type="match status" value="1"/>
</dbReference>
<keyword evidence="2" id="KW-0963">Cytoplasm</keyword>
<reference evidence="7" key="3">
    <citation type="submission" date="2025-09" db="UniProtKB">
        <authorList>
            <consortium name="Ensembl"/>
        </authorList>
    </citation>
    <scope>IDENTIFICATION</scope>
</reference>
<organism evidence="7 8">
    <name type="scientific">Sparus aurata</name>
    <name type="common">Gilthead sea bream</name>
    <dbReference type="NCBI Taxonomy" id="8175"/>
    <lineage>
        <taxon>Eukaryota</taxon>
        <taxon>Metazoa</taxon>
        <taxon>Chordata</taxon>
        <taxon>Craniata</taxon>
        <taxon>Vertebrata</taxon>
        <taxon>Euteleostomi</taxon>
        <taxon>Actinopterygii</taxon>
        <taxon>Neopterygii</taxon>
        <taxon>Teleostei</taxon>
        <taxon>Neoteleostei</taxon>
        <taxon>Acanthomorphata</taxon>
        <taxon>Eupercaria</taxon>
        <taxon>Spariformes</taxon>
        <taxon>Sparidae</taxon>
        <taxon>Sparus</taxon>
    </lineage>
</organism>
<sequence>SLGTPVKHHYEHFVDKHQPELIKRVSNVEPILDELLRQNVIQQESYDKIKTLPTAEEKMRELISGPLNSVSGKYIFYQILIKNEPFLVEDLKRMDVEVKIRSKVCGVDQGGFNGHEPD</sequence>
<evidence type="ECO:0000256" key="5">
    <source>
        <dbReference type="ARBA" id="ARBA00023198"/>
    </source>
</evidence>
<proteinExistence type="predicted"/>
<evidence type="ECO:0000256" key="4">
    <source>
        <dbReference type="ARBA" id="ARBA00022859"/>
    </source>
</evidence>
<dbReference type="InterPro" id="IPR011029">
    <property type="entry name" value="DEATH-like_dom_sf"/>
</dbReference>
<dbReference type="InterPro" id="IPR051249">
    <property type="entry name" value="NLRP_Inflammasome"/>
</dbReference>
<keyword evidence="5" id="KW-0395">Inflammatory response</keyword>
<dbReference type="PROSITE" id="PS50209">
    <property type="entry name" value="CARD"/>
    <property type="match status" value="1"/>
</dbReference>
<dbReference type="InterPro" id="IPR001315">
    <property type="entry name" value="CARD"/>
</dbReference>
<protein>
    <recommendedName>
        <fullName evidence="6">CARD domain-containing protein</fullName>
    </recommendedName>
</protein>
<feature type="domain" description="CARD" evidence="6">
    <location>
        <begin position="6"/>
        <end position="73"/>
    </location>
</feature>
<evidence type="ECO:0000256" key="3">
    <source>
        <dbReference type="ARBA" id="ARBA00022588"/>
    </source>
</evidence>
<dbReference type="GeneTree" id="ENSGT01020000230697"/>
<name>A0A671Y404_SPAAU</name>
<dbReference type="GO" id="GO:0045087">
    <property type="term" value="P:innate immune response"/>
    <property type="evidence" value="ECO:0007669"/>
    <property type="project" value="UniProtKB-KW"/>
</dbReference>
<dbReference type="PANTHER" id="PTHR46985:SF2">
    <property type="entry name" value="APOPTOSIS-ASSOCIATED SPECK-LIKE PROTEIN CONTAINING A CARD"/>
    <property type="match status" value="1"/>
</dbReference>
<dbReference type="Proteomes" id="UP000472265">
    <property type="component" value="Chromosome 17"/>
</dbReference>
<comment type="subcellular location">
    <subcellularLocation>
        <location evidence="1">Cytoplasm</location>
        <location evidence="1">Cytosol</location>
    </subcellularLocation>
</comment>
<dbReference type="Gene3D" id="1.10.533.10">
    <property type="entry name" value="Death Domain, Fas"/>
    <property type="match status" value="1"/>
</dbReference>
<dbReference type="GO" id="GO:0005829">
    <property type="term" value="C:cytosol"/>
    <property type="evidence" value="ECO:0007669"/>
    <property type="project" value="UniProtKB-SubCell"/>
</dbReference>
<accession>A0A671Y404</accession>
<keyword evidence="8" id="KW-1185">Reference proteome</keyword>
<keyword evidence="4" id="KW-0391">Immunity</keyword>
<evidence type="ECO:0000256" key="2">
    <source>
        <dbReference type="ARBA" id="ARBA00022490"/>
    </source>
</evidence>